<dbReference type="STRING" id="926571.NVIE_027940"/>
<dbReference type="GeneID" id="74948030"/>
<evidence type="ECO:0000313" key="2">
    <source>
        <dbReference type="Proteomes" id="UP000027093"/>
    </source>
</evidence>
<dbReference type="RefSeq" id="WP_075055700.1">
    <property type="nucleotide sequence ID" value="NZ_CP007536.1"/>
</dbReference>
<sequence>MKDGKSNIAIFDTFKTRRNKFTGEAKRQRGIIAHLATEQSPELRTRTSIAHAIAEQHGILWQNIYSGIFRDLDEVLIPAGVVKEGGRLPLRRGPKALQLEGVPFYELTDTGLLVASSIEELGDKRMGLLKSYVSSLPANDAPCKAMKDGLLLLIERAPSFVTKVINEYIYAYSTGLISSIAPLETKKLRSVIAKEIAVEKELVEAFSVFSGEQKDLARNFFKVMT</sequence>
<dbReference type="EMBL" id="CP007536">
    <property type="protein sequence ID" value="AIC17071.1"/>
    <property type="molecule type" value="Genomic_DNA"/>
</dbReference>
<dbReference type="AlphaFoldDB" id="A0A060HUF9"/>
<proteinExistence type="predicted"/>
<accession>A0A060HUF9</accession>
<dbReference type="KEGG" id="nvn:NVIE_027940"/>
<dbReference type="OrthoDB" id="6552at2157"/>
<gene>
    <name evidence="1" type="ORF">NVIE_027940</name>
</gene>
<protein>
    <submittedName>
        <fullName evidence="1">Uncharacterized protein</fullName>
    </submittedName>
</protein>
<dbReference type="Proteomes" id="UP000027093">
    <property type="component" value="Chromosome"/>
</dbReference>
<organism evidence="1 2">
    <name type="scientific">Nitrososphaera viennensis EN76</name>
    <dbReference type="NCBI Taxonomy" id="926571"/>
    <lineage>
        <taxon>Archaea</taxon>
        <taxon>Nitrososphaerota</taxon>
        <taxon>Nitrososphaeria</taxon>
        <taxon>Nitrososphaerales</taxon>
        <taxon>Nitrososphaeraceae</taxon>
        <taxon>Nitrososphaera</taxon>
    </lineage>
</organism>
<keyword evidence="2" id="KW-1185">Reference proteome</keyword>
<reference evidence="1 2" key="1">
    <citation type="journal article" date="2014" name="Int. J. Syst. Evol. Microbiol.">
        <title>Nitrososphaera viennensis gen. nov., sp. nov., an aerobic and mesophilic, ammonia-oxidizing archaeon from soil and a member of the archaeal phylum Thaumarchaeota.</title>
        <authorList>
            <person name="Stieglmeier M."/>
            <person name="Klingl A."/>
            <person name="Alves R.J."/>
            <person name="Rittmann S.K."/>
            <person name="Melcher M."/>
            <person name="Leisch N."/>
            <person name="Schleper C."/>
        </authorList>
    </citation>
    <scope>NUCLEOTIDE SEQUENCE [LARGE SCALE GENOMIC DNA]</scope>
    <source>
        <strain evidence="1">EN76</strain>
    </source>
</reference>
<name>A0A060HUF9_9ARCH</name>
<evidence type="ECO:0000313" key="1">
    <source>
        <dbReference type="EMBL" id="AIC17071.1"/>
    </source>
</evidence>
<dbReference type="HOGENOM" id="CLU_1248320_0_0_2"/>